<dbReference type="Gramene" id="KOM26963">
    <property type="protein sequence ID" value="KOM26963"/>
    <property type="gene ID" value="LR48_Vigan347s001700"/>
</dbReference>
<proteinExistence type="predicted"/>
<evidence type="ECO:0000313" key="2">
    <source>
        <dbReference type="EMBL" id="KOM26963.1"/>
    </source>
</evidence>
<organism evidence="2 3">
    <name type="scientific">Phaseolus angularis</name>
    <name type="common">Azuki bean</name>
    <name type="synonym">Vigna angularis</name>
    <dbReference type="NCBI Taxonomy" id="3914"/>
    <lineage>
        <taxon>Eukaryota</taxon>
        <taxon>Viridiplantae</taxon>
        <taxon>Streptophyta</taxon>
        <taxon>Embryophyta</taxon>
        <taxon>Tracheophyta</taxon>
        <taxon>Spermatophyta</taxon>
        <taxon>Magnoliopsida</taxon>
        <taxon>eudicotyledons</taxon>
        <taxon>Gunneridae</taxon>
        <taxon>Pentapetalae</taxon>
        <taxon>rosids</taxon>
        <taxon>fabids</taxon>
        <taxon>Fabales</taxon>
        <taxon>Fabaceae</taxon>
        <taxon>Papilionoideae</taxon>
        <taxon>50 kb inversion clade</taxon>
        <taxon>NPAAA clade</taxon>
        <taxon>indigoferoid/millettioid clade</taxon>
        <taxon>Phaseoleae</taxon>
        <taxon>Vigna</taxon>
    </lineage>
</organism>
<accession>A0A0L9T8R7</accession>
<evidence type="ECO:0000256" key="1">
    <source>
        <dbReference type="SAM" id="MobiDB-lite"/>
    </source>
</evidence>
<evidence type="ECO:0000313" key="3">
    <source>
        <dbReference type="Proteomes" id="UP000053144"/>
    </source>
</evidence>
<dbReference type="Proteomes" id="UP000053144">
    <property type="component" value="Unassembled WGS sequence"/>
</dbReference>
<dbReference type="EMBL" id="KQ258353">
    <property type="protein sequence ID" value="KOM26963.1"/>
    <property type="molecule type" value="Genomic_DNA"/>
</dbReference>
<reference evidence="3" key="1">
    <citation type="journal article" date="2015" name="Proc. Natl. Acad. Sci. U.S.A.">
        <title>Genome sequencing of adzuki bean (Vigna angularis) provides insight into high starch and low fat accumulation and domestication.</title>
        <authorList>
            <person name="Yang K."/>
            <person name="Tian Z."/>
            <person name="Chen C."/>
            <person name="Luo L."/>
            <person name="Zhao B."/>
            <person name="Wang Z."/>
            <person name="Yu L."/>
            <person name="Li Y."/>
            <person name="Sun Y."/>
            <person name="Li W."/>
            <person name="Chen Y."/>
            <person name="Li Y."/>
            <person name="Zhang Y."/>
            <person name="Ai D."/>
            <person name="Zhao J."/>
            <person name="Shang C."/>
            <person name="Ma Y."/>
            <person name="Wu B."/>
            <person name="Wang M."/>
            <person name="Gao L."/>
            <person name="Sun D."/>
            <person name="Zhang P."/>
            <person name="Guo F."/>
            <person name="Wang W."/>
            <person name="Li Y."/>
            <person name="Wang J."/>
            <person name="Varshney R.K."/>
            <person name="Wang J."/>
            <person name="Ling H.Q."/>
            <person name="Wan P."/>
        </authorList>
    </citation>
    <scope>NUCLEOTIDE SEQUENCE</scope>
    <source>
        <strain evidence="3">cv. Jingnong 6</strain>
    </source>
</reference>
<feature type="region of interest" description="Disordered" evidence="1">
    <location>
        <begin position="296"/>
        <end position="318"/>
    </location>
</feature>
<sequence length="417" mass="46803">MQSKAINVELSFLFSWRLDHLLIAGHHPLLLCWTKTVTLAGHNPAGPAAVRVKACWTFDVTCCTLLPSWTCNQAAGFSLDACCCCWTRACHPLDRFSCGFFVHLHALMSVCCQKESEEVSPWRLFTSKIYGSMTCSPFQLAGRPAHPVCTSPKLLLLDQGRDTSSKLLLDVCCLLQSCWTACSFATTCCCSARTPSLSVSLSSHIRALILFFVSTVRSVFLTVSSHHPDLFGDVHIHWRSVGGAVVWVFVLRWCVGGALIIRGWRKLLLEEAYEDDVQEEAYEGDVQEEAFEALDHDDDEEEHADVGDIEEDIGGFPEGPRDASLLTYYVKHVAYGISKGRSWIYEHFPSMGRRRLVSSYDDSTPRAAWWQSPRQSSTLAEIRSQLDGLIYSGVVWHSYEGHRGIRPLFNICMYSCR</sequence>
<name>A0A0L9T8R7_PHAAN</name>
<feature type="compositionally biased region" description="Acidic residues" evidence="1">
    <location>
        <begin position="296"/>
        <end position="313"/>
    </location>
</feature>
<gene>
    <name evidence="2" type="ORF">LR48_Vigan347s001700</name>
</gene>
<dbReference type="AlphaFoldDB" id="A0A0L9T8R7"/>
<protein>
    <submittedName>
        <fullName evidence="2">Uncharacterized protein</fullName>
    </submittedName>
</protein>